<accession>A0A1A3CUD1</accession>
<dbReference type="AlphaFoldDB" id="A0A1A3CUD1"/>
<organism evidence="3 4">
    <name type="scientific">Mycobacterium asiaticum</name>
    <dbReference type="NCBI Taxonomy" id="1790"/>
    <lineage>
        <taxon>Bacteria</taxon>
        <taxon>Bacillati</taxon>
        <taxon>Actinomycetota</taxon>
        <taxon>Actinomycetes</taxon>
        <taxon>Mycobacteriales</taxon>
        <taxon>Mycobacteriaceae</taxon>
        <taxon>Mycobacterium</taxon>
    </lineage>
</organism>
<keyword evidence="1" id="KW-0732">Signal</keyword>
<feature type="domain" description="CDGP" evidence="2">
    <location>
        <begin position="28"/>
        <end position="94"/>
    </location>
</feature>
<reference evidence="3 4" key="1">
    <citation type="submission" date="2016-06" db="EMBL/GenBank/DDBJ databases">
        <authorList>
            <person name="Kjaerup R.B."/>
            <person name="Dalgaard T.S."/>
            <person name="Juul-Madsen H.R."/>
        </authorList>
    </citation>
    <scope>NUCLEOTIDE SEQUENCE [LARGE SCALE GENOMIC DNA]</scope>
    <source>
        <strain evidence="3 4">1081914.2</strain>
    </source>
</reference>
<dbReference type="STRING" id="1790.A5645_03710"/>
<feature type="chain" id="PRO_5008321107" description="CDGP domain-containing protein" evidence="1">
    <location>
        <begin position="28"/>
        <end position="95"/>
    </location>
</feature>
<sequence>MKRCISGGLVAMLTTAGLIAAAPPAGAGCIYGGLATISRCDGPVEPDGTWQRCVVFDTPSTGPTYRAPDRRCDTMGPDLHPWGFAFNDPPTHIDD</sequence>
<dbReference type="EMBL" id="LZKQ01000048">
    <property type="protein sequence ID" value="OBI89972.1"/>
    <property type="molecule type" value="Genomic_DNA"/>
</dbReference>
<evidence type="ECO:0000313" key="4">
    <source>
        <dbReference type="Proteomes" id="UP000093795"/>
    </source>
</evidence>
<dbReference type="Pfam" id="PF24238">
    <property type="entry name" value="CDGP"/>
    <property type="match status" value="1"/>
</dbReference>
<gene>
    <name evidence="3" type="ORF">A9X01_12955</name>
</gene>
<dbReference type="PROSITE" id="PS51257">
    <property type="entry name" value="PROKAR_LIPOPROTEIN"/>
    <property type="match status" value="1"/>
</dbReference>
<protein>
    <recommendedName>
        <fullName evidence="2">CDGP domain-containing protein</fullName>
    </recommendedName>
</protein>
<evidence type="ECO:0000256" key="1">
    <source>
        <dbReference type="SAM" id="SignalP"/>
    </source>
</evidence>
<proteinExistence type="predicted"/>
<evidence type="ECO:0000259" key="2">
    <source>
        <dbReference type="Pfam" id="PF24238"/>
    </source>
</evidence>
<dbReference type="RefSeq" id="WP_065119547.1">
    <property type="nucleotide sequence ID" value="NZ_LZKQ01000048.1"/>
</dbReference>
<comment type="caution">
    <text evidence="3">The sequence shown here is derived from an EMBL/GenBank/DDBJ whole genome shotgun (WGS) entry which is preliminary data.</text>
</comment>
<dbReference type="InterPro" id="IPR056271">
    <property type="entry name" value="CDGP_dom"/>
</dbReference>
<dbReference type="OrthoDB" id="4735804at2"/>
<dbReference type="eggNOG" id="ENOG5031P0Y">
    <property type="taxonomic scope" value="Bacteria"/>
</dbReference>
<name>A0A1A3CUD1_MYCAS</name>
<evidence type="ECO:0000313" key="3">
    <source>
        <dbReference type="EMBL" id="OBI89972.1"/>
    </source>
</evidence>
<feature type="signal peptide" evidence="1">
    <location>
        <begin position="1"/>
        <end position="27"/>
    </location>
</feature>
<dbReference type="Proteomes" id="UP000093795">
    <property type="component" value="Unassembled WGS sequence"/>
</dbReference>